<dbReference type="Pfam" id="PF00912">
    <property type="entry name" value="Transgly"/>
    <property type="match status" value="1"/>
</dbReference>
<name>A0ABP3FYR1_9ACTN</name>
<keyword evidence="2" id="KW-0645">Protease</keyword>
<accession>A0ABP3FYR1</accession>
<dbReference type="SUPFAM" id="SSF53955">
    <property type="entry name" value="Lysozyme-like"/>
    <property type="match status" value="1"/>
</dbReference>
<evidence type="ECO:0000256" key="6">
    <source>
        <dbReference type="ARBA" id="ARBA00034000"/>
    </source>
</evidence>
<feature type="compositionally biased region" description="Low complexity" evidence="8">
    <location>
        <begin position="600"/>
        <end position="624"/>
    </location>
</feature>
<dbReference type="InterPro" id="IPR001264">
    <property type="entry name" value="Glyco_trans_51"/>
</dbReference>
<keyword evidence="3" id="KW-0328">Glycosyltransferase</keyword>
<dbReference type="Proteomes" id="UP001501822">
    <property type="component" value="Unassembled WGS sequence"/>
</dbReference>
<evidence type="ECO:0000256" key="2">
    <source>
        <dbReference type="ARBA" id="ARBA00022670"/>
    </source>
</evidence>
<dbReference type="InterPro" id="IPR050396">
    <property type="entry name" value="Glycosyltr_51/Transpeptidase"/>
</dbReference>
<keyword evidence="12" id="KW-1185">Reference proteome</keyword>
<evidence type="ECO:0000259" key="10">
    <source>
        <dbReference type="Pfam" id="PF00912"/>
    </source>
</evidence>
<evidence type="ECO:0000256" key="1">
    <source>
        <dbReference type="ARBA" id="ARBA00022645"/>
    </source>
</evidence>
<evidence type="ECO:0000256" key="4">
    <source>
        <dbReference type="ARBA" id="ARBA00022679"/>
    </source>
</evidence>
<evidence type="ECO:0000256" key="3">
    <source>
        <dbReference type="ARBA" id="ARBA00022676"/>
    </source>
</evidence>
<dbReference type="SUPFAM" id="SSF56601">
    <property type="entry name" value="beta-lactamase/transpeptidase-like"/>
    <property type="match status" value="1"/>
</dbReference>
<evidence type="ECO:0000256" key="8">
    <source>
        <dbReference type="SAM" id="MobiDB-lite"/>
    </source>
</evidence>
<dbReference type="InterPro" id="IPR023346">
    <property type="entry name" value="Lysozyme-like_dom_sf"/>
</dbReference>
<evidence type="ECO:0000313" key="12">
    <source>
        <dbReference type="Proteomes" id="UP001501822"/>
    </source>
</evidence>
<reference evidence="12" key="1">
    <citation type="journal article" date="2019" name="Int. J. Syst. Evol. Microbiol.">
        <title>The Global Catalogue of Microorganisms (GCM) 10K type strain sequencing project: providing services to taxonomists for standard genome sequencing and annotation.</title>
        <authorList>
            <consortium name="The Broad Institute Genomics Platform"/>
            <consortium name="The Broad Institute Genome Sequencing Center for Infectious Disease"/>
            <person name="Wu L."/>
            <person name="Ma J."/>
        </authorList>
    </citation>
    <scope>NUCLEOTIDE SEQUENCE [LARGE SCALE GENOMIC DNA]</scope>
    <source>
        <strain evidence="12">JCM 3146</strain>
    </source>
</reference>
<dbReference type="InterPro" id="IPR012338">
    <property type="entry name" value="Beta-lactam/transpept-like"/>
</dbReference>
<evidence type="ECO:0000256" key="5">
    <source>
        <dbReference type="ARBA" id="ARBA00023268"/>
    </source>
</evidence>
<proteinExistence type="predicted"/>
<keyword evidence="9" id="KW-0472">Membrane</keyword>
<dbReference type="Gene3D" id="3.40.710.10">
    <property type="entry name" value="DD-peptidase/beta-lactamase superfamily"/>
    <property type="match status" value="1"/>
</dbReference>
<evidence type="ECO:0000313" key="11">
    <source>
        <dbReference type="EMBL" id="GAA0328363.1"/>
    </source>
</evidence>
<keyword evidence="2" id="KW-0378">Hydrolase</keyword>
<sequence>MRGLGALVPRKGRRLRYLRRAGYVLGGLVVILGICLWVVYTQVKVPPVSAAARAEASILYYRDGTPIAQVGRLNRVAVPLRAIPAHLRGAVLAAEDRGFYQEPVVSPKGLTRAMWAAVSGGPRQGGSGIAQQYVKVAYLSPRQTLDRKVKELFIAVKLNRSRSKDWIFEQYLNTVYFGRGAYGVQAAAQAYFHKDVGALTPAESALLAGVIQAPSYLDPALGHTAQTQSRWRYVIDGMMSTGVLPKGPRPAFPKVAPAHTDPLYGGQRGYLIERITAELHRRGFDDDAIYRRGLRVTTTLDRATQEEAPRAVAGAVHGDKDIEAGLASVRPGTGEILAEYGGRDYLKHQYDNAFLADLPAGSSFDPFVLGTALEHGIGLRSVVDGSPLKGVRNDNDAQAGAISLLEATGRSFNTAFARLQAETGASAAGRVGLPTRPRPRVHVIDQAAAYAALADGRYAEPHFVARVRDSSGKTLLTVRPRVRRALSPGAAADVTLALRPSPKWSSGPGLLDRPMAGKIGTTESNAAAWYCGYTPSVATAVVTYRASNRPLINRGDAPLREAAGTPTAIWKGVMTTALAGRPFEDFPPPAWVGKARLFATPTPTLTTPNPSTPTSPAGTPPDASQGKTGLPTPPSSPDPEGLRRKKDALASRSPKPVKGGSGDAGDEGDAGDGADPGGSGDKRGSGKTDDTDDTGNEQEATS</sequence>
<keyword evidence="9" id="KW-1133">Transmembrane helix</keyword>
<dbReference type="PANTHER" id="PTHR32282">
    <property type="entry name" value="BINDING PROTEIN TRANSPEPTIDASE, PUTATIVE-RELATED"/>
    <property type="match status" value="1"/>
</dbReference>
<dbReference type="Gene3D" id="1.10.3810.10">
    <property type="entry name" value="Biosynthetic peptidoglycan transglycosylase-like"/>
    <property type="match status" value="1"/>
</dbReference>
<protein>
    <submittedName>
        <fullName evidence="11">Transglycosylase domain-containing protein</fullName>
    </submittedName>
</protein>
<dbReference type="InterPro" id="IPR036950">
    <property type="entry name" value="PBP_transglycosylase"/>
</dbReference>
<keyword evidence="5" id="KW-0511">Multifunctional enzyme</keyword>
<feature type="transmembrane region" description="Helical" evidence="9">
    <location>
        <begin position="21"/>
        <end position="40"/>
    </location>
</feature>
<feature type="domain" description="Glycosyl transferase family 51" evidence="10">
    <location>
        <begin position="64"/>
        <end position="238"/>
    </location>
</feature>
<feature type="compositionally biased region" description="Basic and acidic residues" evidence="8">
    <location>
        <begin position="680"/>
        <end position="689"/>
    </location>
</feature>
<comment type="catalytic activity">
    <reaction evidence="6">
        <text>Preferential cleavage: (Ac)2-L-Lys-D-Ala-|-D-Ala. Also transpeptidation of peptidyl-alanyl moieties that are N-acyl substituents of D-alanine.</text>
        <dbReference type="EC" id="3.4.16.4"/>
    </reaction>
</comment>
<keyword evidence="4" id="KW-0808">Transferase</keyword>
<evidence type="ECO:0000256" key="9">
    <source>
        <dbReference type="SAM" id="Phobius"/>
    </source>
</evidence>
<keyword evidence="9" id="KW-0812">Transmembrane</keyword>
<organism evidence="11 12">
    <name type="scientific">Actinoallomurus spadix</name>
    <dbReference type="NCBI Taxonomy" id="79912"/>
    <lineage>
        <taxon>Bacteria</taxon>
        <taxon>Bacillati</taxon>
        <taxon>Actinomycetota</taxon>
        <taxon>Actinomycetes</taxon>
        <taxon>Streptosporangiales</taxon>
        <taxon>Thermomonosporaceae</taxon>
        <taxon>Actinoallomurus</taxon>
    </lineage>
</organism>
<evidence type="ECO:0000256" key="7">
    <source>
        <dbReference type="ARBA" id="ARBA00049902"/>
    </source>
</evidence>
<comment type="caution">
    <text evidence="11">The sequence shown here is derived from an EMBL/GenBank/DDBJ whole genome shotgun (WGS) entry which is preliminary data.</text>
</comment>
<comment type="catalytic activity">
    <reaction evidence="7">
        <text>[GlcNAc-(1-&gt;4)-Mur2Ac(oyl-L-Ala-gamma-D-Glu-L-Lys-D-Ala-D-Ala)](n)-di-trans,octa-cis-undecaprenyl diphosphate + beta-D-GlcNAc-(1-&gt;4)-Mur2Ac(oyl-L-Ala-gamma-D-Glu-L-Lys-D-Ala-D-Ala)-di-trans,octa-cis-undecaprenyl diphosphate = [GlcNAc-(1-&gt;4)-Mur2Ac(oyl-L-Ala-gamma-D-Glu-L-Lys-D-Ala-D-Ala)](n+1)-di-trans,octa-cis-undecaprenyl diphosphate + di-trans,octa-cis-undecaprenyl diphosphate + H(+)</text>
        <dbReference type="Rhea" id="RHEA:23708"/>
        <dbReference type="Rhea" id="RHEA-COMP:9602"/>
        <dbReference type="Rhea" id="RHEA-COMP:9603"/>
        <dbReference type="ChEBI" id="CHEBI:15378"/>
        <dbReference type="ChEBI" id="CHEBI:58405"/>
        <dbReference type="ChEBI" id="CHEBI:60033"/>
        <dbReference type="ChEBI" id="CHEBI:78435"/>
        <dbReference type="EC" id="2.4.99.28"/>
    </reaction>
</comment>
<feature type="region of interest" description="Disordered" evidence="8">
    <location>
        <begin position="600"/>
        <end position="702"/>
    </location>
</feature>
<gene>
    <name evidence="11" type="ORF">GCM10010151_17840</name>
</gene>
<dbReference type="EMBL" id="BAAABM010000010">
    <property type="protein sequence ID" value="GAA0328363.1"/>
    <property type="molecule type" value="Genomic_DNA"/>
</dbReference>
<dbReference type="PANTHER" id="PTHR32282:SF34">
    <property type="entry name" value="PENICILLIN-BINDING PROTEIN 1A"/>
    <property type="match status" value="1"/>
</dbReference>
<keyword evidence="1" id="KW-0121">Carboxypeptidase</keyword>